<feature type="transmembrane region" description="Helical" evidence="1">
    <location>
        <begin position="20"/>
        <end position="42"/>
    </location>
</feature>
<accession>A0AAE9XQM0</accession>
<feature type="transmembrane region" description="Helical" evidence="1">
    <location>
        <begin position="54"/>
        <end position="74"/>
    </location>
</feature>
<dbReference type="EMBL" id="CP116805">
    <property type="protein sequence ID" value="WCL55407.1"/>
    <property type="molecule type" value="Genomic_DNA"/>
</dbReference>
<evidence type="ECO:0000256" key="1">
    <source>
        <dbReference type="SAM" id="Phobius"/>
    </source>
</evidence>
<sequence length="319" mass="35462">MQTFWQNIATRMQNGPIVKLLQFLLFSVVILYLADRLGAIGWRNVMASLPTNPFFYLVLVAGYFVMPISELAIYRRLWDHDLKGAMPAFVRKKVLNEAVVGYSGEAYLFLWARKALGMEGRQAFSTIKDNNLLSAAVSTSTAVLLVIFFMFTDYFEVVFKASPDNSTSLIVMLCISALMVPIIFRFRRKLMSLPPEMIRRVLTIHILRLLTVELLQIILWSIALPDVPVITWVAFAAAQMVLTRVPMLPNKELMLLGLGVTLATYVDAPSAAVAGMFFAAGALLQIFNVLAFTASSFAGARVKSEPILIEGPSETPKEA</sequence>
<feature type="transmembrane region" description="Helical" evidence="1">
    <location>
        <begin position="206"/>
        <end position="223"/>
    </location>
</feature>
<reference evidence="2" key="1">
    <citation type="submission" date="2023-01" db="EMBL/GenBank/DDBJ databases">
        <title>The genome sequence of Kordiimonadaceae bacterium 6D33.</title>
        <authorList>
            <person name="Liu Y."/>
        </authorList>
    </citation>
    <scope>NUCLEOTIDE SEQUENCE</scope>
    <source>
        <strain evidence="2">6D33</strain>
    </source>
</reference>
<keyword evidence="1" id="KW-1133">Transmembrane helix</keyword>
<keyword evidence="1" id="KW-0472">Membrane</keyword>
<dbReference type="AlphaFoldDB" id="A0AAE9XQM0"/>
<keyword evidence="1" id="KW-0812">Transmembrane</keyword>
<evidence type="ECO:0000313" key="3">
    <source>
        <dbReference type="Proteomes" id="UP001217500"/>
    </source>
</evidence>
<feature type="transmembrane region" description="Helical" evidence="1">
    <location>
        <begin position="167"/>
        <end position="186"/>
    </location>
</feature>
<gene>
    <name evidence="2" type="ORF">PH603_06500</name>
</gene>
<dbReference type="Proteomes" id="UP001217500">
    <property type="component" value="Chromosome"/>
</dbReference>
<dbReference type="KEGG" id="gso:PH603_06500"/>
<proteinExistence type="predicted"/>
<dbReference type="RefSeq" id="WP_289505217.1">
    <property type="nucleotide sequence ID" value="NZ_CP116805.1"/>
</dbReference>
<keyword evidence="3" id="KW-1185">Reference proteome</keyword>
<organism evidence="2 3">
    <name type="scientific">Gimibacter soli</name>
    <dbReference type="NCBI Taxonomy" id="3024400"/>
    <lineage>
        <taxon>Bacteria</taxon>
        <taxon>Pseudomonadati</taxon>
        <taxon>Pseudomonadota</taxon>
        <taxon>Alphaproteobacteria</taxon>
        <taxon>Kordiimonadales</taxon>
        <taxon>Temperatibacteraceae</taxon>
        <taxon>Gimibacter</taxon>
    </lineage>
</organism>
<feature type="transmembrane region" description="Helical" evidence="1">
    <location>
        <begin position="132"/>
        <end position="155"/>
    </location>
</feature>
<name>A0AAE9XQM0_9PROT</name>
<evidence type="ECO:0000313" key="2">
    <source>
        <dbReference type="EMBL" id="WCL55407.1"/>
    </source>
</evidence>
<protein>
    <submittedName>
        <fullName evidence="2">Uncharacterized protein</fullName>
    </submittedName>
</protein>
<feature type="transmembrane region" description="Helical" evidence="1">
    <location>
        <begin position="277"/>
        <end position="298"/>
    </location>
</feature>